<comment type="similarity">
    <text evidence="2">Belongs to the ABC transporter superfamily. ABCB family. Multidrug resistance exporter (TC 3.A.1.201) subfamily.</text>
</comment>
<dbReference type="Gene3D" id="1.20.1560.10">
    <property type="entry name" value="ABC transporter type 1, transmembrane domain"/>
    <property type="match status" value="2"/>
</dbReference>
<keyword evidence="6" id="KW-0547">Nucleotide-binding</keyword>
<keyword evidence="15" id="KW-1185">Reference proteome</keyword>
<feature type="transmembrane region" description="Helical" evidence="11">
    <location>
        <begin position="247"/>
        <end position="270"/>
    </location>
</feature>
<evidence type="ECO:0000256" key="7">
    <source>
        <dbReference type="ARBA" id="ARBA00022840"/>
    </source>
</evidence>
<dbReference type="SMART" id="SM00382">
    <property type="entry name" value="AAA"/>
    <property type="match status" value="2"/>
</dbReference>
<feature type="transmembrane region" description="Helical" evidence="11">
    <location>
        <begin position="957"/>
        <end position="979"/>
    </location>
</feature>
<dbReference type="GO" id="GO:0090374">
    <property type="term" value="P:oligopeptide export from mitochondrion"/>
    <property type="evidence" value="ECO:0007669"/>
    <property type="project" value="TreeGrafter"/>
</dbReference>
<evidence type="ECO:0000256" key="11">
    <source>
        <dbReference type="SAM" id="Phobius"/>
    </source>
</evidence>
<keyword evidence="9 11" id="KW-0472">Membrane</keyword>
<dbReference type="CDD" id="cd03249">
    <property type="entry name" value="ABC_MTABC3_MDL1_MDL2"/>
    <property type="match status" value="1"/>
</dbReference>
<dbReference type="PROSITE" id="PS00211">
    <property type="entry name" value="ABC_TRANSPORTER_1"/>
    <property type="match status" value="2"/>
</dbReference>
<dbReference type="HOGENOM" id="CLU_000604_17_2_1"/>
<dbReference type="OrthoDB" id="417789at2759"/>
<dbReference type="eggNOG" id="KOG0055">
    <property type="taxonomic scope" value="Eukaryota"/>
</dbReference>
<dbReference type="Pfam" id="PF00664">
    <property type="entry name" value="ABC_membrane"/>
    <property type="match status" value="2"/>
</dbReference>
<evidence type="ECO:0000313" key="15">
    <source>
        <dbReference type="Proteomes" id="UP000009168"/>
    </source>
</evidence>
<dbReference type="SUPFAM" id="SSF52540">
    <property type="entry name" value="P-loop containing nucleoside triphosphate hydrolases"/>
    <property type="match status" value="2"/>
</dbReference>
<feature type="transmembrane region" description="Helical" evidence="11">
    <location>
        <begin position="726"/>
        <end position="750"/>
    </location>
</feature>
<feature type="transmembrane region" description="Helical" evidence="11">
    <location>
        <begin position="171"/>
        <end position="191"/>
    </location>
</feature>
<dbReference type="FunFam" id="3.40.50.300:FF:000240">
    <property type="entry name" value="ABC transporter B family member 20"/>
    <property type="match status" value="1"/>
</dbReference>
<reference evidence="15" key="1">
    <citation type="journal article" date="2006" name="PLoS Biol.">
        <title>Macronuclear genome sequence of the ciliate Tetrahymena thermophila, a model eukaryote.</title>
        <authorList>
            <person name="Eisen J.A."/>
            <person name="Coyne R.S."/>
            <person name="Wu M."/>
            <person name="Wu D."/>
            <person name="Thiagarajan M."/>
            <person name="Wortman J.R."/>
            <person name="Badger J.H."/>
            <person name="Ren Q."/>
            <person name="Amedeo P."/>
            <person name="Jones K.M."/>
            <person name="Tallon L.J."/>
            <person name="Delcher A.L."/>
            <person name="Salzberg S.L."/>
            <person name="Silva J.C."/>
            <person name="Haas B.J."/>
            <person name="Majoros W.H."/>
            <person name="Farzad M."/>
            <person name="Carlton J.M."/>
            <person name="Smith R.K. Jr."/>
            <person name="Garg J."/>
            <person name="Pearlman R.E."/>
            <person name="Karrer K.M."/>
            <person name="Sun L."/>
            <person name="Manning G."/>
            <person name="Elde N.C."/>
            <person name="Turkewitz A.P."/>
            <person name="Asai D.J."/>
            <person name="Wilkes D.E."/>
            <person name="Wang Y."/>
            <person name="Cai H."/>
            <person name="Collins K."/>
            <person name="Stewart B.A."/>
            <person name="Lee S.R."/>
            <person name="Wilamowska K."/>
            <person name="Weinberg Z."/>
            <person name="Ruzzo W.L."/>
            <person name="Wloga D."/>
            <person name="Gaertig J."/>
            <person name="Frankel J."/>
            <person name="Tsao C.-C."/>
            <person name="Gorovsky M.A."/>
            <person name="Keeling P.J."/>
            <person name="Waller R.F."/>
            <person name="Patron N.J."/>
            <person name="Cherry J.M."/>
            <person name="Stover N.A."/>
            <person name="Krieger C.J."/>
            <person name="del Toro C."/>
            <person name="Ryder H.F."/>
            <person name="Williamson S.C."/>
            <person name="Barbeau R.A."/>
            <person name="Hamilton E.P."/>
            <person name="Orias E."/>
        </authorList>
    </citation>
    <scope>NUCLEOTIDE SEQUENCE [LARGE SCALE GENOMIC DNA]</scope>
    <source>
        <strain evidence="15">SB210</strain>
    </source>
</reference>
<evidence type="ECO:0000256" key="6">
    <source>
        <dbReference type="ARBA" id="ARBA00022741"/>
    </source>
</evidence>
<dbReference type="RefSeq" id="XP_001012625.2">
    <property type="nucleotide sequence ID" value="XM_001012625.2"/>
</dbReference>
<feature type="transmembrane region" description="Helical" evidence="11">
    <location>
        <begin position="68"/>
        <end position="93"/>
    </location>
</feature>
<comment type="subcellular location">
    <subcellularLocation>
        <location evidence="1">Membrane</location>
        <topology evidence="1">Multi-pass membrane protein</topology>
    </subcellularLocation>
</comment>
<dbReference type="InterPro" id="IPR036640">
    <property type="entry name" value="ABC1_TM_sf"/>
</dbReference>
<dbReference type="CDD" id="cd18577">
    <property type="entry name" value="ABC_6TM_Pgp_ABCB1_D1_like"/>
    <property type="match status" value="1"/>
</dbReference>
<dbReference type="Gene3D" id="3.40.50.300">
    <property type="entry name" value="P-loop containing nucleotide triphosphate hydrolases"/>
    <property type="match status" value="2"/>
</dbReference>
<name>Q236X0_TETTS</name>
<evidence type="ECO:0000256" key="9">
    <source>
        <dbReference type="ARBA" id="ARBA00023136"/>
    </source>
</evidence>
<evidence type="ECO:0000256" key="1">
    <source>
        <dbReference type="ARBA" id="ARBA00004141"/>
    </source>
</evidence>
<dbReference type="InterPro" id="IPR017871">
    <property type="entry name" value="ABC_transporter-like_CS"/>
</dbReference>
<sequence length="1292" mass="145490">MSQNKNNKVPFFSLYRLASKQDIIFIFIGTISAVGNGVMQPLFGQLFGEMAQKFTPENTPDQVFEGSAVLAGYFILVGVLSFFLSCSMLYCWINVGEKQAINIRYSYFKSMIQQDISYFDSINSNELSSKVALDCFKIQQAIGEKLCMYIYTLSMLAGSLIISFIRGWQIALVSCIIIPIVWYTCKFLTWVSSGVVKKTSQEYQQAGGVAEQALSSIRTIKSLNGEQFEADKFSSLITKAYKVSIKYSIFTGIAYGIQNMMLFFDFSLTFWVGSIFIEKGITNQNMQRDYLFSDIIVVFLSIVLTSFRLGGATDSVNYFQEAQVSGFEVFSIIEKKPVIQQNESAIKFTDQVQDGKIQFENVRFAYPSRNGIEVFKGLNFQLQAKKKTAFVGKSGCGKSTIIQLIERFYDPTEGSIYIDGVNIKDMQLNSLRLAIGYVSQEPILFATTIRENLRYSKPDATEEEMIEALKKANVWSFIENQEHKLDTFVGQNGTQLSGGQKQRICIARAILKKPKILLLDEATSALDTKNEALIQLTLDEVTQGITTVIIAHRLSTIQSADEIIVIDDGQIMERGSHQELMEKNGFYFEFVKKQQKTEQNNENNNTLLETDRKLNQAEEFINIDLNKQTSLLFTNNILVQNLNGTSYKDLPTTQRQMSSNQDANLISQNLITNLYTETDTQQLNYQTSQNENKLDRIPQLNIEVPKQYSFFQMVKKLLTYDKKQTLNAFLGMFFSIGNGIAYPFCGWVFGNIASILLNPNVDHFREKADLYSIYFAVIGLVDLVSLTLQYFFQSRISETLTLTLRQNLFKKFLTMPISWFDKPSNNSGALSSSLQIDCKQVNVLVGTTLTFNIANVSSLICAILLGLSADWRTTLVGLFLMPLIVLANILFAVRMNIFSSKMNQSSEDTAQLINESSCHIRTVASLGNPLCFCENFKAILSKNISDINESAFQAGMAIGFTNLALFGVYGIIFICGAAFHRSYDVEIRDILISILCLMFAALGIGKNTEFMGDAGASLVSANKIFQTLDLQDEIQQNKGVFETDLINGELSFENVSFKYPERDAYVLKNVSFKIPAKSKVAFVGPSGSGKTSIIQLIQRFYSNYQGKIFLDGVDIKQYHLKKYRSYLGVVQQEPVLFNGTIQQNMIYNTQNVSEQDLNNASTLSNTQEFVKTFEEGFQKQVGQRGIQISGGQKQRIAIGRVILKQPQIMLLDEATSALDSQNENQVQNSLNKVMQNKTSISVAHRISTIKNSDIIFVLDNGQIVEQGDYNQLMKLKNHFFKLQQNTNNQDQS</sequence>
<dbReference type="KEGG" id="tet:TTHERM_00083790"/>
<evidence type="ECO:0000259" key="12">
    <source>
        <dbReference type="PROSITE" id="PS50893"/>
    </source>
</evidence>
<dbReference type="InterPro" id="IPR027417">
    <property type="entry name" value="P-loop_NTPase"/>
</dbReference>
<protein>
    <submittedName>
        <fullName evidence="14">ABC transporter family protein</fullName>
    </submittedName>
</protein>
<dbReference type="PROSITE" id="PS50893">
    <property type="entry name" value="ABC_TRANSPORTER_2"/>
    <property type="match status" value="2"/>
</dbReference>
<keyword evidence="5" id="KW-0677">Repeat</keyword>
<evidence type="ECO:0000256" key="10">
    <source>
        <dbReference type="ARBA" id="ARBA00023180"/>
    </source>
</evidence>
<dbReference type="InParanoid" id="Q236X0"/>
<feature type="transmembrane region" description="Helical" evidence="11">
    <location>
        <begin position="770"/>
        <end position="792"/>
    </location>
</feature>
<feature type="domain" description="ABC transmembrane type-1" evidence="13">
    <location>
        <begin position="729"/>
        <end position="1005"/>
    </location>
</feature>
<evidence type="ECO:0000256" key="3">
    <source>
        <dbReference type="ARBA" id="ARBA00022448"/>
    </source>
</evidence>
<accession>Q236X0</accession>
<dbReference type="CDD" id="cd18578">
    <property type="entry name" value="ABC_6TM_Pgp_ABCB1_D2_like"/>
    <property type="match status" value="1"/>
</dbReference>
<evidence type="ECO:0000256" key="4">
    <source>
        <dbReference type="ARBA" id="ARBA00022692"/>
    </source>
</evidence>
<dbReference type="GO" id="GO:0005743">
    <property type="term" value="C:mitochondrial inner membrane"/>
    <property type="evidence" value="ECO:0007669"/>
    <property type="project" value="TreeGrafter"/>
</dbReference>
<dbReference type="InterPro" id="IPR003439">
    <property type="entry name" value="ABC_transporter-like_ATP-bd"/>
</dbReference>
<dbReference type="GO" id="GO:0005524">
    <property type="term" value="F:ATP binding"/>
    <property type="evidence" value="ECO:0007669"/>
    <property type="project" value="UniProtKB-KW"/>
</dbReference>
<dbReference type="InterPro" id="IPR003593">
    <property type="entry name" value="AAA+_ATPase"/>
</dbReference>
<dbReference type="GeneID" id="7839309"/>
<dbReference type="PANTHER" id="PTHR43394:SF27">
    <property type="entry name" value="ATP-DEPENDENT TRANSLOCASE ABCB1-LIKE"/>
    <property type="match status" value="1"/>
</dbReference>
<dbReference type="STRING" id="312017.Q236X0"/>
<gene>
    <name evidence="14" type="ORF">TTHERM_00083790</name>
</gene>
<dbReference type="PROSITE" id="PS50929">
    <property type="entry name" value="ABC_TM1F"/>
    <property type="match status" value="2"/>
</dbReference>
<keyword evidence="3" id="KW-0813">Transport</keyword>
<feature type="domain" description="ABC transporter" evidence="12">
    <location>
        <begin position="1050"/>
        <end position="1285"/>
    </location>
</feature>
<evidence type="ECO:0000259" key="13">
    <source>
        <dbReference type="PROSITE" id="PS50929"/>
    </source>
</evidence>
<dbReference type="Pfam" id="PF00005">
    <property type="entry name" value="ABC_tran"/>
    <property type="match status" value="2"/>
</dbReference>
<dbReference type="SUPFAM" id="SSF90123">
    <property type="entry name" value="ABC transporter transmembrane region"/>
    <property type="match status" value="2"/>
</dbReference>
<keyword evidence="7" id="KW-0067">ATP-binding</keyword>
<evidence type="ECO:0000313" key="14">
    <source>
        <dbReference type="EMBL" id="EAR92380.2"/>
    </source>
</evidence>
<dbReference type="FunFam" id="3.40.50.300:FF:000205">
    <property type="entry name" value="ABC transporter B family member 4"/>
    <property type="match status" value="1"/>
</dbReference>
<dbReference type="InterPro" id="IPR039421">
    <property type="entry name" value="Type_1_exporter"/>
</dbReference>
<feature type="transmembrane region" description="Helical" evidence="11">
    <location>
        <begin position="875"/>
        <end position="893"/>
    </location>
</feature>
<proteinExistence type="inferred from homology"/>
<dbReference type="PANTHER" id="PTHR43394">
    <property type="entry name" value="ATP-DEPENDENT PERMEASE MDL1, MITOCHONDRIAL"/>
    <property type="match status" value="1"/>
</dbReference>
<evidence type="ECO:0000256" key="8">
    <source>
        <dbReference type="ARBA" id="ARBA00022989"/>
    </source>
</evidence>
<keyword evidence="4 11" id="KW-0812">Transmembrane</keyword>
<dbReference type="GO" id="GO:0015421">
    <property type="term" value="F:ABC-type oligopeptide transporter activity"/>
    <property type="evidence" value="ECO:0007669"/>
    <property type="project" value="TreeGrafter"/>
</dbReference>
<dbReference type="GO" id="GO:0016887">
    <property type="term" value="F:ATP hydrolysis activity"/>
    <property type="evidence" value="ECO:0007669"/>
    <property type="project" value="InterPro"/>
</dbReference>
<feature type="transmembrane region" description="Helical" evidence="11">
    <location>
        <begin position="849"/>
        <end position="869"/>
    </location>
</feature>
<dbReference type="EMBL" id="GG662749">
    <property type="protein sequence ID" value="EAR92380.2"/>
    <property type="molecule type" value="Genomic_DNA"/>
</dbReference>
<dbReference type="FunCoup" id="Q236X0">
    <property type="interactions" value="1"/>
</dbReference>
<evidence type="ECO:0000256" key="5">
    <source>
        <dbReference type="ARBA" id="ARBA00022737"/>
    </source>
</evidence>
<keyword evidence="8 11" id="KW-1133">Transmembrane helix</keyword>
<keyword evidence="10" id="KW-0325">Glycoprotein</keyword>
<feature type="transmembrane region" description="Helical" evidence="11">
    <location>
        <begin position="146"/>
        <end position="165"/>
    </location>
</feature>
<evidence type="ECO:0000256" key="2">
    <source>
        <dbReference type="ARBA" id="ARBA00007577"/>
    </source>
</evidence>
<feature type="domain" description="ABC transporter" evidence="12">
    <location>
        <begin position="357"/>
        <end position="593"/>
    </location>
</feature>
<dbReference type="InterPro" id="IPR011527">
    <property type="entry name" value="ABC1_TM_dom"/>
</dbReference>
<feature type="transmembrane region" description="Helical" evidence="11">
    <location>
        <begin position="23"/>
        <end position="48"/>
    </location>
</feature>
<dbReference type="Proteomes" id="UP000009168">
    <property type="component" value="Unassembled WGS sequence"/>
</dbReference>
<feature type="transmembrane region" description="Helical" evidence="11">
    <location>
        <begin position="290"/>
        <end position="310"/>
    </location>
</feature>
<organism evidence="14 15">
    <name type="scientific">Tetrahymena thermophila (strain SB210)</name>
    <dbReference type="NCBI Taxonomy" id="312017"/>
    <lineage>
        <taxon>Eukaryota</taxon>
        <taxon>Sar</taxon>
        <taxon>Alveolata</taxon>
        <taxon>Ciliophora</taxon>
        <taxon>Intramacronucleata</taxon>
        <taxon>Oligohymenophorea</taxon>
        <taxon>Hymenostomatida</taxon>
        <taxon>Tetrahymenina</taxon>
        <taxon>Tetrahymenidae</taxon>
        <taxon>Tetrahymena</taxon>
    </lineage>
</organism>
<feature type="domain" description="ABC transmembrane type-1" evidence="13">
    <location>
        <begin position="27"/>
        <end position="321"/>
    </location>
</feature>